<dbReference type="Pfam" id="PF07944">
    <property type="entry name" value="Beta-AFase-like_GH127_cat"/>
    <property type="match status" value="1"/>
</dbReference>
<organism evidence="3 4">
    <name type="scientific">Fomitopsis schrenkii</name>
    <name type="common">Brown rot fungus</name>
    <dbReference type="NCBI Taxonomy" id="2126942"/>
    <lineage>
        <taxon>Eukaryota</taxon>
        <taxon>Fungi</taxon>
        <taxon>Dikarya</taxon>
        <taxon>Basidiomycota</taxon>
        <taxon>Agaricomycotina</taxon>
        <taxon>Agaricomycetes</taxon>
        <taxon>Polyporales</taxon>
        <taxon>Fomitopsis</taxon>
    </lineage>
</organism>
<evidence type="ECO:0008006" key="5">
    <source>
        <dbReference type="Google" id="ProtNLM"/>
    </source>
</evidence>
<gene>
    <name evidence="3" type="ORF">FOMPIDRAFT_18197</name>
</gene>
<dbReference type="InterPro" id="IPR008928">
    <property type="entry name" value="6-hairpin_glycosidase_sf"/>
</dbReference>
<sequence length="653" mass="73409">VYMRLPTGAVKPHGWGLNMAQVLAHGLASQQPVWYSYVKDSIWQGGMIEYSEMHEAAPYWFNSWIALAHQLQNETLLGYTETFLNHILASRHLSGDFGPGPFNASLPTLLWPRYLIMLGLIQYAEADPRRIDEICDLMHAFVPYAAKRFADGDVGDETLGGQYGFQVVRWEELVLVLQWLYDNDPRGKEAELISLMRAAQDQGFSWKRDFYVDNGTFPRLPVIPGEDTQERHGVNIAESLKSEALAWRITGDPTDIASTYARMEMLWKYHGRPQGIFSTDEHLAGLHPSRGSEYCASVEAMFSLEYMYAILGEPAWADLTEKIAYNAVPAQSTPDWWAQQYLHQTNQVWVQNRTDGQPWTTDGPYSNVMGMESEFPCCTVNHPQAWPKFWANSFLRADGGRALVHALLGPARLETTVGSGSRVNVTVDTLYPFGQTLKYKFEASAPFTFYIRIPGWARSGSSLSINGQRALALSPDPRSSLQAVTVPQGKTLVELYLEMEIEVEERSNGSIAVHRGPLFYAVDLAYEDVLKPALSLLILLYLLRGSWLVFEYDNHTHDHDWLPTAAWNIAIDPSTLVFHEDVPAESELPHLIWETGAQPQRMTATACEINWPVVGGDPDWPPPSPNTCLGETFDVTLRPFGGTRLRVGEIPIV</sequence>
<evidence type="ECO:0000313" key="3">
    <source>
        <dbReference type="EMBL" id="EPS93296.1"/>
    </source>
</evidence>
<dbReference type="HOGENOM" id="CLU_016354_1_0_1"/>
<dbReference type="eggNOG" id="ENOG502QVKK">
    <property type="taxonomic scope" value="Eukaryota"/>
</dbReference>
<dbReference type="AlphaFoldDB" id="S8DIE6"/>
<proteinExistence type="predicted"/>
<dbReference type="Pfam" id="PF20736">
    <property type="entry name" value="Glyco_hydro127M"/>
    <property type="match status" value="1"/>
</dbReference>
<feature type="domain" description="Non-reducing end beta-L-arabinofuranosidase-like GH127 catalytic" evidence="1">
    <location>
        <begin position="289"/>
        <end position="389"/>
    </location>
</feature>
<dbReference type="InterPro" id="IPR049046">
    <property type="entry name" value="Beta-AFase-like_GH127_middle"/>
</dbReference>
<feature type="non-terminal residue" evidence="3">
    <location>
        <position position="1"/>
    </location>
</feature>
<dbReference type="PANTHER" id="PTHR31151">
    <property type="entry name" value="PROLINE-TRNA LIGASE (DUF1680)"/>
    <property type="match status" value="1"/>
</dbReference>
<dbReference type="EMBL" id="KE504284">
    <property type="protein sequence ID" value="EPS93296.1"/>
    <property type="molecule type" value="Genomic_DNA"/>
</dbReference>
<dbReference type="PANTHER" id="PTHR31151:SF0">
    <property type="entry name" value="PROLINE-TRNA LIGASE (DUF1680)"/>
    <property type="match status" value="1"/>
</dbReference>
<dbReference type="InParanoid" id="S8DIE6"/>
<keyword evidence="4" id="KW-1185">Reference proteome</keyword>
<dbReference type="Proteomes" id="UP000015241">
    <property type="component" value="Unassembled WGS sequence"/>
</dbReference>
<reference evidence="3 4" key="1">
    <citation type="journal article" date="2012" name="Science">
        <title>The Paleozoic origin of enzymatic lignin decomposition reconstructed from 31 fungal genomes.</title>
        <authorList>
            <person name="Floudas D."/>
            <person name="Binder M."/>
            <person name="Riley R."/>
            <person name="Barry K."/>
            <person name="Blanchette R.A."/>
            <person name="Henrissat B."/>
            <person name="Martinez A.T."/>
            <person name="Otillar R."/>
            <person name="Spatafora J.W."/>
            <person name="Yadav J.S."/>
            <person name="Aerts A."/>
            <person name="Benoit I."/>
            <person name="Boyd A."/>
            <person name="Carlson A."/>
            <person name="Copeland A."/>
            <person name="Coutinho P.M."/>
            <person name="de Vries R.P."/>
            <person name="Ferreira P."/>
            <person name="Findley K."/>
            <person name="Foster B."/>
            <person name="Gaskell J."/>
            <person name="Glotzer D."/>
            <person name="Gorecki P."/>
            <person name="Heitman J."/>
            <person name="Hesse C."/>
            <person name="Hori C."/>
            <person name="Igarashi K."/>
            <person name="Jurgens J.A."/>
            <person name="Kallen N."/>
            <person name="Kersten P."/>
            <person name="Kohler A."/>
            <person name="Kuees U."/>
            <person name="Kumar T.K.A."/>
            <person name="Kuo A."/>
            <person name="LaButti K."/>
            <person name="Larrondo L.F."/>
            <person name="Lindquist E."/>
            <person name="Ling A."/>
            <person name="Lombard V."/>
            <person name="Lucas S."/>
            <person name="Lundell T."/>
            <person name="Martin R."/>
            <person name="McLaughlin D.J."/>
            <person name="Morgenstern I."/>
            <person name="Morin E."/>
            <person name="Murat C."/>
            <person name="Nagy L.G."/>
            <person name="Nolan M."/>
            <person name="Ohm R.A."/>
            <person name="Patyshakuliyeva A."/>
            <person name="Rokas A."/>
            <person name="Ruiz-Duenas F.J."/>
            <person name="Sabat G."/>
            <person name="Salamov A."/>
            <person name="Samejima M."/>
            <person name="Schmutz J."/>
            <person name="Slot J.C."/>
            <person name="St John F."/>
            <person name="Stenlid J."/>
            <person name="Sun H."/>
            <person name="Sun S."/>
            <person name="Syed K."/>
            <person name="Tsang A."/>
            <person name="Wiebenga A."/>
            <person name="Young D."/>
            <person name="Pisabarro A."/>
            <person name="Eastwood D.C."/>
            <person name="Martin F."/>
            <person name="Cullen D."/>
            <person name="Grigoriev I.V."/>
            <person name="Hibbett D.S."/>
        </authorList>
    </citation>
    <scope>NUCLEOTIDE SEQUENCE</scope>
    <source>
        <strain evidence="4">FP-58527</strain>
    </source>
</reference>
<name>S8DIE6_FOMSC</name>
<dbReference type="OrthoDB" id="5358475at2759"/>
<dbReference type="InterPro" id="IPR012878">
    <property type="entry name" value="Beta-AFase-like_GH127_cat"/>
</dbReference>
<evidence type="ECO:0000259" key="2">
    <source>
        <dbReference type="Pfam" id="PF20736"/>
    </source>
</evidence>
<feature type="non-terminal residue" evidence="3">
    <location>
        <position position="653"/>
    </location>
</feature>
<evidence type="ECO:0000259" key="1">
    <source>
        <dbReference type="Pfam" id="PF07944"/>
    </source>
</evidence>
<evidence type="ECO:0000313" key="4">
    <source>
        <dbReference type="Proteomes" id="UP000015241"/>
    </source>
</evidence>
<dbReference type="SUPFAM" id="SSF48208">
    <property type="entry name" value="Six-hairpin glycosidases"/>
    <property type="match status" value="1"/>
</dbReference>
<feature type="domain" description="Non-reducing end beta-L-arabinofuranosidase-like GH127 middle" evidence="2">
    <location>
        <begin position="410"/>
        <end position="475"/>
    </location>
</feature>
<dbReference type="STRING" id="743788.S8DIE6"/>
<accession>S8DIE6</accession>
<protein>
    <recommendedName>
        <fullName evidence="5">DUF1680-domain-containing protein</fullName>
    </recommendedName>
</protein>
<dbReference type="GO" id="GO:0005975">
    <property type="term" value="P:carbohydrate metabolic process"/>
    <property type="evidence" value="ECO:0007669"/>
    <property type="project" value="InterPro"/>
</dbReference>